<sequence>MGALQSDLPNPAMLPQHWPLLIVDLKDSDELVSTAITVPLPQHVLAREAHSIFHQNAKELQKEFHISHAEATATVRSCPICCHHN</sequence>
<keyword evidence="2" id="KW-0548">Nucleotidyltransferase</keyword>
<evidence type="ECO:0000256" key="8">
    <source>
        <dbReference type="PROSITE-ProRule" id="PRU00450"/>
    </source>
</evidence>
<dbReference type="GO" id="GO:0004519">
    <property type="term" value="F:endonuclease activity"/>
    <property type="evidence" value="ECO:0007669"/>
    <property type="project" value="UniProtKB-KW"/>
</dbReference>
<dbReference type="PROSITE" id="PS50876">
    <property type="entry name" value="ZF_INTEGRASE"/>
    <property type="match status" value="1"/>
</dbReference>
<gene>
    <name evidence="10" type="primary">Ervk10_0</name>
    <name evidence="10" type="ORF">HIRRUS_R16112</name>
</gene>
<dbReference type="Gene3D" id="1.10.10.200">
    <property type="match status" value="1"/>
</dbReference>
<organism evidence="10 11">
    <name type="scientific">Hirundo rustica</name>
    <name type="common">Barn swallow</name>
    <dbReference type="NCBI Taxonomy" id="43150"/>
    <lineage>
        <taxon>Eukaryota</taxon>
        <taxon>Metazoa</taxon>
        <taxon>Chordata</taxon>
        <taxon>Craniata</taxon>
        <taxon>Vertebrata</taxon>
        <taxon>Euteleostomi</taxon>
        <taxon>Archelosauria</taxon>
        <taxon>Archosauria</taxon>
        <taxon>Dinosauria</taxon>
        <taxon>Saurischia</taxon>
        <taxon>Theropoda</taxon>
        <taxon>Coelurosauria</taxon>
        <taxon>Aves</taxon>
        <taxon>Neognathae</taxon>
        <taxon>Neoaves</taxon>
        <taxon>Telluraves</taxon>
        <taxon>Australaves</taxon>
        <taxon>Passeriformes</taxon>
        <taxon>Sylvioidea</taxon>
        <taxon>Hirundinidae</taxon>
        <taxon>Hirundo</taxon>
    </lineage>
</organism>
<comment type="caution">
    <text evidence="10">The sequence shown here is derived from an EMBL/GenBank/DDBJ whole genome shotgun (WGS) entry which is preliminary data.</text>
</comment>
<keyword evidence="3" id="KW-0540">Nuclease</keyword>
<dbReference type="GO" id="GO:0035613">
    <property type="term" value="F:RNA stem-loop binding"/>
    <property type="evidence" value="ECO:0007669"/>
    <property type="project" value="TreeGrafter"/>
</dbReference>
<dbReference type="GO" id="GO:0003964">
    <property type="term" value="F:RNA-directed DNA polymerase activity"/>
    <property type="evidence" value="ECO:0007669"/>
    <property type="project" value="UniProtKB-KW"/>
</dbReference>
<dbReference type="InterPro" id="IPR017856">
    <property type="entry name" value="Integrase-like_N"/>
</dbReference>
<protein>
    <submittedName>
        <fullName evidence="10">POK10 protein</fullName>
    </submittedName>
</protein>
<keyword evidence="6" id="KW-0378">Hydrolase</keyword>
<dbReference type="PANTHER" id="PTHR41694:SF3">
    <property type="entry name" value="RNA-DIRECTED DNA POLYMERASE-RELATED"/>
    <property type="match status" value="1"/>
</dbReference>
<evidence type="ECO:0000256" key="2">
    <source>
        <dbReference type="ARBA" id="ARBA00022695"/>
    </source>
</evidence>
<evidence type="ECO:0000256" key="3">
    <source>
        <dbReference type="ARBA" id="ARBA00022722"/>
    </source>
</evidence>
<dbReference type="GO" id="GO:0016787">
    <property type="term" value="F:hydrolase activity"/>
    <property type="evidence" value="ECO:0007669"/>
    <property type="project" value="UniProtKB-KW"/>
</dbReference>
<keyword evidence="1" id="KW-0808">Transferase</keyword>
<evidence type="ECO:0000256" key="5">
    <source>
        <dbReference type="ARBA" id="ARBA00022759"/>
    </source>
</evidence>
<dbReference type="SUPFAM" id="SSF46919">
    <property type="entry name" value="N-terminal Zn binding domain of HIV integrase"/>
    <property type="match status" value="1"/>
</dbReference>
<evidence type="ECO:0000256" key="6">
    <source>
        <dbReference type="ARBA" id="ARBA00022801"/>
    </source>
</evidence>
<keyword evidence="5" id="KW-0255">Endonuclease</keyword>
<accession>A0A7L4ECK5</accession>
<keyword evidence="8" id="KW-0862">Zinc</keyword>
<feature type="non-terminal residue" evidence="10">
    <location>
        <position position="85"/>
    </location>
</feature>
<evidence type="ECO:0000256" key="4">
    <source>
        <dbReference type="ARBA" id="ARBA00022723"/>
    </source>
</evidence>
<keyword evidence="7" id="KW-0695">RNA-directed DNA polymerase</keyword>
<dbReference type="InterPro" id="IPR003308">
    <property type="entry name" value="Integrase_Zn-bd_dom_N"/>
</dbReference>
<dbReference type="GO" id="GO:0008270">
    <property type="term" value="F:zinc ion binding"/>
    <property type="evidence" value="ECO:0007669"/>
    <property type="project" value="UniProtKB-KW"/>
</dbReference>
<keyword evidence="4" id="KW-0479">Metal-binding</keyword>
<proteinExistence type="predicted"/>
<feature type="non-terminal residue" evidence="10">
    <location>
        <position position="1"/>
    </location>
</feature>
<dbReference type="EMBL" id="VZZX01003773">
    <property type="protein sequence ID" value="NXW71401.1"/>
    <property type="molecule type" value="Genomic_DNA"/>
</dbReference>
<reference evidence="10 11" key="1">
    <citation type="submission" date="2019-09" db="EMBL/GenBank/DDBJ databases">
        <title>Bird 10,000 Genomes (B10K) Project - Family phase.</title>
        <authorList>
            <person name="Zhang G."/>
        </authorList>
    </citation>
    <scope>NUCLEOTIDE SEQUENCE [LARGE SCALE GENOMIC DNA]</scope>
    <source>
        <strain evidence="10">B10K-DU-001-67</strain>
        <tissue evidence="10">Muscle</tissue>
    </source>
</reference>
<evidence type="ECO:0000256" key="1">
    <source>
        <dbReference type="ARBA" id="ARBA00022679"/>
    </source>
</evidence>
<dbReference type="AlphaFoldDB" id="A0A7L4ECK5"/>
<evidence type="ECO:0000259" key="9">
    <source>
        <dbReference type="PROSITE" id="PS50876"/>
    </source>
</evidence>
<evidence type="ECO:0000256" key="7">
    <source>
        <dbReference type="ARBA" id="ARBA00022918"/>
    </source>
</evidence>
<dbReference type="Proteomes" id="UP000585317">
    <property type="component" value="Unassembled WGS sequence"/>
</dbReference>
<evidence type="ECO:0000313" key="10">
    <source>
        <dbReference type="EMBL" id="NXW71401.1"/>
    </source>
</evidence>
<name>A0A7L4ECK5_HIRRU</name>
<dbReference type="Pfam" id="PF02022">
    <property type="entry name" value="Integrase_Zn"/>
    <property type="match status" value="1"/>
</dbReference>
<dbReference type="PANTHER" id="PTHR41694">
    <property type="entry name" value="ENDOGENOUS RETROVIRUS GROUP K MEMBER POL PROTEIN"/>
    <property type="match status" value="1"/>
</dbReference>
<evidence type="ECO:0000313" key="11">
    <source>
        <dbReference type="Proteomes" id="UP000585317"/>
    </source>
</evidence>
<feature type="domain" description="Integrase-type" evidence="9">
    <location>
        <begin position="41"/>
        <end position="82"/>
    </location>
</feature>
<keyword evidence="8" id="KW-0863">Zinc-finger</keyword>